<organism evidence="6 7">
    <name type="scientific">Castanea mollissima</name>
    <name type="common">Chinese chestnut</name>
    <dbReference type="NCBI Taxonomy" id="60419"/>
    <lineage>
        <taxon>Eukaryota</taxon>
        <taxon>Viridiplantae</taxon>
        <taxon>Streptophyta</taxon>
        <taxon>Embryophyta</taxon>
        <taxon>Tracheophyta</taxon>
        <taxon>Spermatophyta</taxon>
        <taxon>Magnoliopsida</taxon>
        <taxon>eudicotyledons</taxon>
        <taxon>Gunneridae</taxon>
        <taxon>Pentapetalae</taxon>
        <taxon>rosids</taxon>
        <taxon>fabids</taxon>
        <taxon>Fagales</taxon>
        <taxon>Fagaceae</taxon>
        <taxon>Castanea</taxon>
    </lineage>
</organism>
<dbReference type="EMBL" id="JRKL02000032">
    <property type="protein sequence ID" value="KAF3976250.1"/>
    <property type="molecule type" value="Genomic_DNA"/>
</dbReference>
<feature type="domain" description="DYW" evidence="5">
    <location>
        <begin position="671"/>
        <end position="738"/>
    </location>
</feature>
<protein>
    <recommendedName>
        <fullName evidence="5">DYW domain-containing protein</fullName>
    </recommendedName>
</protein>
<dbReference type="PANTHER" id="PTHR47926:SF480">
    <property type="entry name" value="TETRATRICOPEPTIDE REPEAT-LIKE SUPERFAMILY PROTEIN ISOFORM 1"/>
    <property type="match status" value="1"/>
</dbReference>
<name>A0A8J4S133_9ROSI</name>
<comment type="caution">
    <text evidence="6">The sequence shown here is derived from an EMBL/GenBank/DDBJ whole genome shotgun (WGS) entry which is preliminary data.</text>
</comment>
<dbReference type="SUPFAM" id="SSF48452">
    <property type="entry name" value="TPR-like"/>
    <property type="match status" value="1"/>
</dbReference>
<evidence type="ECO:0000259" key="5">
    <source>
        <dbReference type="Pfam" id="PF14432"/>
    </source>
</evidence>
<comment type="similarity">
    <text evidence="1">Belongs to the PPR family. PCMP-H subfamily.</text>
</comment>
<dbReference type="AlphaFoldDB" id="A0A8J4S133"/>
<dbReference type="InterPro" id="IPR002885">
    <property type="entry name" value="PPR_rpt"/>
</dbReference>
<dbReference type="Pfam" id="PF20431">
    <property type="entry name" value="E_motif"/>
    <property type="match status" value="1"/>
</dbReference>
<dbReference type="Pfam" id="PF13041">
    <property type="entry name" value="PPR_2"/>
    <property type="match status" value="3"/>
</dbReference>
<proteinExistence type="inferred from homology"/>
<feature type="repeat" description="PPR" evidence="3">
    <location>
        <begin position="133"/>
        <end position="167"/>
    </location>
</feature>
<evidence type="ECO:0000256" key="2">
    <source>
        <dbReference type="ARBA" id="ARBA00022737"/>
    </source>
</evidence>
<evidence type="ECO:0000313" key="6">
    <source>
        <dbReference type="EMBL" id="KAF3976250.1"/>
    </source>
</evidence>
<feature type="repeat" description="PPR" evidence="3">
    <location>
        <begin position="447"/>
        <end position="481"/>
    </location>
</feature>
<dbReference type="GO" id="GO:0009451">
    <property type="term" value="P:RNA modification"/>
    <property type="evidence" value="ECO:0007669"/>
    <property type="project" value="InterPro"/>
</dbReference>
<dbReference type="PANTHER" id="PTHR47926">
    <property type="entry name" value="PENTATRICOPEPTIDE REPEAT-CONTAINING PROTEIN"/>
    <property type="match status" value="1"/>
</dbReference>
<feature type="repeat" description="PPR" evidence="3">
    <location>
        <begin position="234"/>
        <end position="268"/>
    </location>
</feature>
<dbReference type="Pfam" id="PF14432">
    <property type="entry name" value="DYW_deaminase"/>
    <property type="match status" value="1"/>
</dbReference>
<dbReference type="InterPro" id="IPR046960">
    <property type="entry name" value="PPR_At4g14850-like_plant"/>
</dbReference>
<dbReference type="InterPro" id="IPR032867">
    <property type="entry name" value="DYW_dom"/>
</dbReference>
<feature type="repeat" description="PPR" evidence="3">
    <location>
        <begin position="584"/>
        <end position="618"/>
    </location>
</feature>
<accession>A0A8J4S133</accession>
<dbReference type="Pfam" id="PF01535">
    <property type="entry name" value="PPR"/>
    <property type="match status" value="3"/>
</dbReference>
<dbReference type="Proteomes" id="UP000737018">
    <property type="component" value="Unassembled WGS sequence"/>
</dbReference>
<feature type="compositionally biased region" description="Polar residues" evidence="4">
    <location>
        <begin position="26"/>
        <end position="39"/>
    </location>
</feature>
<evidence type="ECO:0000256" key="3">
    <source>
        <dbReference type="PROSITE-ProRule" id="PRU00708"/>
    </source>
</evidence>
<dbReference type="PROSITE" id="PS51375">
    <property type="entry name" value="PPR"/>
    <property type="match status" value="4"/>
</dbReference>
<evidence type="ECO:0000313" key="7">
    <source>
        <dbReference type="Proteomes" id="UP000737018"/>
    </source>
</evidence>
<dbReference type="FunFam" id="1.25.40.10:FF:000381">
    <property type="entry name" value="Pentatricopeptide repeat-containing protein"/>
    <property type="match status" value="1"/>
</dbReference>
<dbReference type="Gene3D" id="1.25.40.10">
    <property type="entry name" value="Tetratricopeptide repeat domain"/>
    <property type="match status" value="4"/>
</dbReference>
<sequence length="777" mass="87545">MASLPSVAVTRTLKLDPDFRKHPTTEKSPSISYQRNQTQAHLDGSSEIRSVDFREALSMMKEGTKFESSYYVPLLQECINKNSVSEAQIVHGHIMKTVTQEDLFVMTFLINVYAKCGSMENAQKVFDNLLRRNVVSWTTLMTGYVHNSQPEIAIQIFQEMLEAGAYPTNYTLGTALNACSSLYSVMLGKQFHAYIIKYQIDFDTSVGNSLCSFYSKLGNLESAIKAFQRIREKNVISWTSVISACGDNGEAARGLRFFAEMLTEDIIPNEFTLTSVLSLCCTMLSLGVGAQIHSLSIKLGYMSSLPIKNSIMYLYLKCGCISEAEKLFDKTETFSLVTWNAMISGHAQMMDFAEDDLSAYRSGCEALNIFFNLNQSGMKTDSFTFSSILTVCSRLVAIEQGEQIHAQIIKSGFLSEVVVGTALINMYSKCGSIEKATKAFVEMDTRTMILWTSMITGFSQHGQSQQALQLFEDMRLAGVRPNQITFVGVLSACSHAGMVKEALNYFEMMQKVYKIRPVMDHFACLIDMFVRLGQLNEAFDFIKKNDFEPNEFIWSLLMAGCRSHGNLELGFYAAEQLLKLKPKDTETYVLVLNMYLSAGRWKDVSRVRKMMKEEKLKKLHDWSWISIKNKVYSFKPNDKSHFHSADIYKSLENLLDQAKSLGYESLEALEVTDGDEEKTYSSTAYHSEKLAIAFALLNTPNAAPIRVIKSIFMCRDCHNFVKFISLLTAREIVIRDTTPPLTHEIRGALEFDEGGAGGAWIDGEMEDWARWVSGMGR</sequence>
<reference evidence="6" key="1">
    <citation type="submission" date="2020-03" db="EMBL/GenBank/DDBJ databases">
        <title>Castanea mollissima Vanexum genome sequencing.</title>
        <authorList>
            <person name="Staton M."/>
        </authorList>
    </citation>
    <scope>NUCLEOTIDE SEQUENCE</scope>
    <source>
        <tissue evidence="6">Leaf</tissue>
    </source>
</reference>
<dbReference type="GO" id="GO:0008270">
    <property type="term" value="F:zinc ion binding"/>
    <property type="evidence" value="ECO:0007669"/>
    <property type="project" value="InterPro"/>
</dbReference>
<dbReference type="InterPro" id="IPR011990">
    <property type="entry name" value="TPR-like_helical_dom_sf"/>
</dbReference>
<dbReference type="NCBIfam" id="TIGR00756">
    <property type="entry name" value="PPR"/>
    <property type="match status" value="4"/>
</dbReference>
<gene>
    <name evidence="6" type="ORF">CMV_000568</name>
</gene>
<feature type="region of interest" description="Disordered" evidence="4">
    <location>
        <begin position="18"/>
        <end position="39"/>
    </location>
</feature>
<dbReference type="FunFam" id="1.25.40.10:FF:001093">
    <property type="entry name" value="Pentatricopeptide repeat-containing protein At2g34400"/>
    <property type="match status" value="1"/>
</dbReference>
<keyword evidence="2" id="KW-0677">Repeat</keyword>
<evidence type="ECO:0000256" key="4">
    <source>
        <dbReference type="SAM" id="MobiDB-lite"/>
    </source>
</evidence>
<dbReference type="InterPro" id="IPR046848">
    <property type="entry name" value="E_motif"/>
</dbReference>
<evidence type="ECO:0000256" key="1">
    <source>
        <dbReference type="ARBA" id="ARBA00006643"/>
    </source>
</evidence>
<keyword evidence="7" id="KW-1185">Reference proteome</keyword>
<dbReference type="GO" id="GO:0003723">
    <property type="term" value="F:RNA binding"/>
    <property type="evidence" value="ECO:0007669"/>
    <property type="project" value="InterPro"/>
</dbReference>
<dbReference type="OrthoDB" id="744580at2759"/>
<dbReference type="FunFam" id="1.25.40.10:FF:000227">
    <property type="entry name" value="Pentatricopeptide repeat-containing protein At3g13880"/>
    <property type="match status" value="1"/>
</dbReference>